<reference evidence="2" key="4">
    <citation type="submission" date="2025-08" db="UniProtKB">
        <authorList>
            <consortium name="Ensembl"/>
        </authorList>
    </citation>
    <scope>IDENTIFICATION</scope>
</reference>
<keyword evidence="3" id="KW-1185">Reference proteome</keyword>
<evidence type="ECO:0000313" key="3">
    <source>
        <dbReference type="Proteomes" id="UP000314986"/>
    </source>
</evidence>
<proteinExistence type="predicted"/>
<dbReference type="Proteomes" id="UP000314986">
    <property type="component" value="Unassembled WGS sequence"/>
</dbReference>
<reference evidence="3" key="3">
    <citation type="journal article" date="2014" name="Nature">
        <title>Elephant shark genome provides unique insights into gnathostome evolution.</title>
        <authorList>
            <consortium name="International Elephant Shark Genome Sequencing Consortium"/>
            <person name="Venkatesh B."/>
            <person name="Lee A.P."/>
            <person name="Ravi V."/>
            <person name="Maurya A.K."/>
            <person name="Lian M.M."/>
            <person name="Swann J.B."/>
            <person name="Ohta Y."/>
            <person name="Flajnik M.F."/>
            <person name="Sutoh Y."/>
            <person name="Kasahara M."/>
            <person name="Hoon S."/>
            <person name="Gangu V."/>
            <person name="Roy S.W."/>
            <person name="Irimia M."/>
            <person name="Korzh V."/>
            <person name="Kondrychyn I."/>
            <person name="Lim Z.W."/>
            <person name="Tay B.H."/>
            <person name="Tohari S."/>
            <person name="Kong K.W."/>
            <person name="Ho S."/>
            <person name="Lorente-Galdos B."/>
            <person name="Quilez J."/>
            <person name="Marques-Bonet T."/>
            <person name="Raney B.J."/>
            <person name="Ingham P.W."/>
            <person name="Tay A."/>
            <person name="Hillier L.W."/>
            <person name="Minx P."/>
            <person name="Boehm T."/>
            <person name="Wilson R.K."/>
            <person name="Brenner S."/>
            <person name="Warren W.C."/>
        </authorList>
    </citation>
    <scope>NUCLEOTIDE SEQUENCE [LARGE SCALE GENOMIC DNA]</scope>
</reference>
<evidence type="ECO:0000313" key="2">
    <source>
        <dbReference type="Ensembl" id="ENSCMIP00000022108.1"/>
    </source>
</evidence>
<accession>A0A4W3I4Y6</accession>
<sequence length="895" mass="107161">MERDDIQDWIKKVEQASECAITETFFSKKANQNSKARGYAVVMETIDQLHDHDDAYVEAQELLTEWMNSKIRLELEYNESEDLQHHLNSSEEPTYSPPMSSVAPKYETFDDMYNYLDQEKESTIAQTFLQKLLQKKVAESGFFDDLGMDAESQQKKHQDPRLTMEARHKQVKENRLKRQAALESQKQKEIRKKIAYDKAQQLVQEEKRKKASQVKKEDGQIKKAMVQLRKEMLEKRLIMEEARRFERECMEAEKTRQMLFKGKTQHVLMEFQEQQNQARQAFVQRQKMQEVQTRINAHHLRSLQKPFSAWYKVVLEHRIKMGKARALFDWRSQFRAFQGWKTFVWTKKLEQETRRTEKELREENRKNQLAIKCNRKRILYYYFTDWRLWCKAERERRELEARKEETKQKMAALLDAASSGKLRADKVPDSSRSLKCANELQQTNFTQQKMEEVKKEDIFPVVDCKVRESSKTQHPIPTKLKYAWQVTRQHAALSSGDIAHFHTENKMSEEDQSSQQLNSDTARKRKFLQSNFQHRHNFQQQLIVEQRKQLQQQQDMILELQENQRVIMLQQEAKLASDITTARHENTTQSGNVLPEMRVPSARSPAPLCVEESNCARSTVIDCSKNNRHLVAPHPVVTAMEERARQRMARKKELEEIKQKKEEEKLAQLKAEEEERQRQQEAEKQTLLEKKRKEKRLQQQREVEKQLRLEREQQLQFSAEKHYQDFLLHKRGLEPWKKLVKMSKQKMKLAEEHHVAIILRLCLCSWHQIVRETLAKNILKAEKVYQEILLKRCFKNWIKCKDYVIIIEEKAKQHYLATLRRTYFIFWLDFVTEEKIASREKERIGVEHNQRRIVKTAFRAWKRLPMLIKEEEKKQVIRQQLRKKVSEILPDFHTE</sequence>
<dbReference type="InParanoid" id="A0A4W3I4Y6"/>
<organism evidence="2 3">
    <name type="scientific">Callorhinchus milii</name>
    <name type="common">Ghost shark</name>
    <dbReference type="NCBI Taxonomy" id="7868"/>
    <lineage>
        <taxon>Eukaryota</taxon>
        <taxon>Metazoa</taxon>
        <taxon>Chordata</taxon>
        <taxon>Craniata</taxon>
        <taxon>Vertebrata</taxon>
        <taxon>Chondrichthyes</taxon>
        <taxon>Holocephali</taxon>
        <taxon>Chimaeriformes</taxon>
        <taxon>Callorhinchidae</taxon>
        <taxon>Callorhinchus</taxon>
    </lineage>
</organism>
<evidence type="ECO:0000256" key="1">
    <source>
        <dbReference type="SAM" id="Coils"/>
    </source>
</evidence>
<dbReference type="AlphaFoldDB" id="A0A4W3I4Y6"/>
<name>A0A4W3I4Y6_CALMI</name>
<feature type="coiled-coil region" evidence="1">
    <location>
        <begin position="196"/>
        <end position="255"/>
    </location>
</feature>
<dbReference type="PANTHER" id="PTHR22028">
    <property type="entry name" value="SFI1 SPINDLE BODY DOMAIN-CONTAINING PROTEIN-RELATED"/>
    <property type="match status" value="1"/>
</dbReference>
<dbReference type="GeneTree" id="ENSGT00940000154110"/>
<reference evidence="3" key="1">
    <citation type="journal article" date="2006" name="Science">
        <title>Ancient noncoding elements conserved in the human genome.</title>
        <authorList>
            <person name="Venkatesh B."/>
            <person name="Kirkness E.F."/>
            <person name="Loh Y.H."/>
            <person name="Halpern A.L."/>
            <person name="Lee A.P."/>
            <person name="Johnson J."/>
            <person name="Dandona N."/>
            <person name="Viswanathan L.D."/>
            <person name="Tay A."/>
            <person name="Venter J.C."/>
            <person name="Strausberg R.L."/>
            <person name="Brenner S."/>
        </authorList>
    </citation>
    <scope>NUCLEOTIDE SEQUENCE [LARGE SCALE GENOMIC DNA]</scope>
</reference>
<dbReference type="InterPro" id="IPR052270">
    <property type="entry name" value="CACF_protein"/>
</dbReference>
<protein>
    <submittedName>
        <fullName evidence="2">Coiled-coil domain containing 191</fullName>
    </submittedName>
</protein>
<dbReference type="Ensembl" id="ENSCMIT00000022495.1">
    <property type="protein sequence ID" value="ENSCMIP00000022108.1"/>
    <property type="gene ID" value="ENSCMIG00000010026.1"/>
</dbReference>
<feature type="coiled-coil region" evidence="1">
    <location>
        <begin position="643"/>
        <end position="710"/>
    </location>
</feature>
<reference evidence="3" key="2">
    <citation type="journal article" date="2007" name="PLoS Biol.">
        <title>Survey sequencing and comparative analysis of the elephant shark (Callorhinchus milii) genome.</title>
        <authorList>
            <person name="Venkatesh B."/>
            <person name="Kirkness E.F."/>
            <person name="Loh Y.H."/>
            <person name="Halpern A.L."/>
            <person name="Lee A.P."/>
            <person name="Johnson J."/>
            <person name="Dandona N."/>
            <person name="Viswanathan L.D."/>
            <person name="Tay A."/>
            <person name="Venter J.C."/>
            <person name="Strausberg R.L."/>
            <person name="Brenner S."/>
        </authorList>
    </citation>
    <scope>NUCLEOTIDE SEQUENCE [LARGE SCALE GENOMIC DNA]</scope>
</reference>
<keyword evidence="1" id="KW-0175">Coiled coil</keyword>
<dbReference type="OMA" id="NRWKQFT"/>
<gene>
    <name evidence="2" type="primary">ccdc191</name>
</gene>
<dbReference type="PANTHER" id="PTHR22028:SF5">
    <property type="entry name" value="COILED-COIL DOMAIN-CONTAINING PROTEIN 191"/>
    <property type="match status" value="1"/>
</dbReference>
<reference evidence="2" key="5">
    <citation type="submission" date="2025-09" db="UniProtKB">
        <authorList>
            <consortium name="Ensembl"/>
        </authorList>
    </citation>
    <scope>IDENTIFICATION</scope>
</reference>